<reference evidence="2" key="1">
    <citation type="submission" date="2021-06" db="EMBL/GenBank/DDBJ databases">
        <title>Propagation of a rapidly emergent carbapenem-resistant Acinetobacter baumannii lineage by various extra-hospital transmission networks.</title>
        <authorList>
            <person name="Calix J."/>
        </authorList>
    </citation>
    <scope>NUCLEOTIDE SEQUENCE</scope>
    <source>
        <strain evidence="2">WU_MDCI_Aw63</strain>
    </source>
</reference>
<evidence type="ECO:0000313" key="3">
    <source>
        <dbReference type="Proteomes" id="UP001208534"/>
    </source>
</evidence>
<sequence length="225" mass="26710">MSTENLIGLGKRLVEEFKLEDKTDTLSQWMLHYLAELFERYNVPISPEEKRIAALEIKDTIFKLWDFRHQQSHSQSSFKNTESLISTLKKLNLDNDDVFYSGLRDFRNAENTLDQSNPDYWYRYALKFDKASRFLIRNCILKGYAITEADNKEIADLIKEFDTLDLYENLLSQFYNDQSSEDKEIRNIKNNISKIEELMDALALLKNDYEEKLKFYPEAVQVRQE</sequence>
<proteinExistence type="predicted"/>
<dbReference type="RefSeq" id="WP_004809178.1">
    <property type="nucleotide sequence ID" value="NZ_JAHPRE010000072.1"/>
</dbReference>
<name>A0AAW5RFA1_ACIJU</name>
<protein>
    <submittedName>
        <fullName evidence="2">Uncharacterized protein</fullName>
    </submittedName>
</protein>
<dbReference type="Proteomes" id="UP001208534">
    <property type="component" value="Unassembled WGS sequence"/>
</dbReference>
<evidence type="ECO:0000256" key="1">
    <source>
        <dbReference type="SAM" id="Coils"/>
    </source>
</evidence>
<dbReference type="AlphaFoldDB" id="A0AAW5RFA1"/>
<evidence type="ECO:0000313" key="2">
    <source>
        <dbReference type="EMBL" id="MCU4398129.1"/>
    </source>
</evidence>
<keyword evidence="1" id="KW-0175">Coiled coil</keyword>
<accession>A0AAW5RFA1</accession>
<feature type="coiled-coil region" evidence="1">
    <location>
        <begin position="185"/>
        <end position="212"/>
    </location>
</feature>
<comment type="caution">
    <text evidence="2">The sequence shown here is derived from an EMBL/GenBank/DDBJ whole genome shotgun (WGS) entry which is preliminary data.</text>
</comment>
<dbReference type="EMBL" id="JAHPRE010000072">
    <property type="protein sequence ID" value="MCU4398129.1"/>
    <property type="molecule type" value="Genomic_DNA"/>
</dbReference>
<organism evidence="2 3">
    <name type="scientific">Acinetobacter junii</name>
    <dbReference type="NCBI Taxonomy" id="40215"/>
    <lineage>
        <taxon>Bacteria</taxon>
        <taxon>Pseudomonadati</taxon>
        <taxon>Pseudomonadota</taxon>
        <taxon>Gammaproteobacteria</taxon>
        <taxon>Moraxellales</taxon>
        <taxon>Moraxellaceae</taxon>
        <taxon>Acinetobacter</taxon>
    </lineage>
</organism>
<gene>
    <name evidence="2" type="ORF">KTH64_14510</name>
</gene>